<dbReference type="PANTHER" id="PTHR43547:SF2">
    <property type="entry name" value="HYBRID SIGNAL TRANSDUCTION HISTIDINE KINASE C"/>
    <property type="match status" value="1"/>
</dbReference>
<dbReference type="Pfam" id="PF00072">
    <property type="entry name" value="Response_reg"/>
    <property type="match status" value="1"/>
</dbReference>
<dbReference type="PROSITE" id="PS50110">
    <property type="entry name" value="RESPONSE_REGULATORY"/>
    <property type="match status" value="1"/>
</dbReference>
<sequence>MTTSANGEIVLFVDDEPMIRKYFERAFSRDMRIMTADGSQAAYTVLETYGEDVAILMTDQRMPAGDGVSLLHAVKTEYPHIVRLLTTAYSELEHAVAAVNQGEIWRYITKPWDLESLRETLSDALEVYRYRKYEQALLAERRQATLTVASYMAHEMRTPLRSIHAGARGLEKHLSTLFDGYDWAIRHGADIEPLTQRHRAILGESTANMQRVANRANAVIELLLANAGAFRISPDSFELCAITDCVEAALEDFPFNDLERSIVQWDKGDHFSFNGSMHLMILVLHNLLRNALRAVIAKGNGTIRIWADARDDINFLHVKDTGTGIPARLLPRIFDDFASFSGDQHGAGIGLSFCHKVMASFGGDIRCSSVECEYTQFDLQFPSRQNE</sequence>
<reference evidence="7 8" key="1">
    <citation type="submission" date="2013-03" db="EMBL/GenBank/DDBJ databases">
        <title>Salinisphaera hydrothermalis C41B8 Genome Sequencing.</title>
        <authorList>
            <person name="Li C."/>
            <person name="Lai Q."/>
            <person name="Shao Z."/>
        </authorList>
    </citation>
    <scope>NUCLEOTIDE SEQUENCE [LARGE SCALE GENOMIC DNA]</scope>
    <source>
        <strain evidence="7 8">C41B8</strain>
    </source>
</reference>
<dbReference type="PROSITE" id="PS50109">
    <property type="entry name" value="HIS_KIN"/>
    <property type="match status" value="1"/>
</dbReference>
<feature type="modified residue" description="4-aspartylphosphate" evidence="4">
    <location>
        <position position="59"/>
    </location>
</feature>
<dbReference type="GO" id="GO:0000155">
    <property type="term" value="F:phosphorelay sensor kinase activity"/>
    <property type="evidence" value="ECO:0007669"/>
    <property type="project" value="InterPro"/>
</dbReference>
<evidence type="ECO:0000259" key="6">
    <source>
        <dbReference type="PROSITE" id="PS50110"/>
    </source>
</evidence>
<dbReference type="EC" id="2.7.13.3" evidence="2"/>
<dbReference type="eggNOG" id="COG3437">
    <property type="taxonomic scope" value="Bacteria"/>
</dbReference>
<dbReference type="Pfam" id="PF02518">
    <property type="entry name" value="HATPase_c"/>
    <property type="match status" value="1"/>
</dbReference>
<dbReference type="PRINTS" id="PR00344">
    <property type="entry name" value="BCTRLSENSOR"/>
</dbReference>
<feature type="domain" description="Histidine kinase" evidence="5">
    <location>
        <begin position="151"/>
        <end position="385"/>
    </location>
</feature>
<comment type="catalytic activity">
    <reaction evidence="1">
        <text>ATP + protein L-histidine = ADP + protein N-phospho-L-histidine.</text>
        <dbReference type="EC" id="2.7.13.3"/>
    </reaction>
</comment>
<evidence type="ECO:0000313" key="8">
    <source>
        <dbReference type="Proteomes" id="UP000028302"/>
    </source>
</evidence>
<gene>
    <name evidence="7" type="ORF">C41B8_03711</name>
</gene>
<evidence type="ECO:0000256" key="3">
    <source>
        <dbReference type="ARBA" id="ARBA00022553"/>
    </source>
</evidence>
<dbReference type="SMART" id="SM00387">
    <property type="entry name" value="HATPase_c"/>
    <property type="match status" value="1"/>
</dbReference>
<dbReference type="InterPro" id="IPR036097">
    <property type="entry name" value="HisK_dim/P_sf"/>
</dbReference>
<dbReference type="InterPro" id="IPR036890">
    <property type="entry name" value="HATPase_C_sf"/>
</dbReference>
<dbReference type="SUPFAM" id="SSF47384">
    <property type="entry name" value="Homodimeric domain of signal transducing histidine kinase"/>
    <property type="match status" value="1"/>
</dbReference>
<evidence type="ECO:0000313" key="7">
    <source>
        <dbReference type="EMBL" id="KEZ78691.1"/>
    </source>
</evidence>
<keyword evidence="8" id="KW-1185">Reference proteome</keyword>
<dbReference type="InterPro" id="IPR004358">
    <property type="entry name" value="Sig_transdc_His_kin-like_C"/>
</dbReference>
<dbReference type="Gene3D" id="1.10.287.130">
    <property type="match status" value="1"/>
</dbReference>
<dbReference type="CDD" id="cd17569">
    <property type="entry name" value="REC_HupR-like"/>
    <property type="match status" value="1"/>
</dbReference>
<evidence type="ECO:0000256" key="1">
    <source>
        <dbReference type="ARBA" id="ARBA00000085"/>
    </source>
</evidence>
<dbReference type="SMART" id="SM00448">
    <property type="entry name" value="REC"/>
    <property type="match status" value="1"/>
</dbReference>
<dbReference type="eggNOG" id="COG2205">
    <property type="taxonomic scope" value="Bacteria"/>
</dbReference>
<dbReference type="RefSeq" id="WP_037334245.1">
    <property type="nucleotide sequence ID" value="NZ_APNK01000003.1"/>
</dbReference>
<dbReference type="Proteomes" id="UP000028302">
    <property type="component" value="Unassembled WGS sequence"/>
</dbReference>
<dbReference type="InterPro" id="IPR001789">
    <property type="entry name" value="Sig_transdc_resp-reg_receiver"/>
</dbReference>
<dbReference type="SUPFAM" id="SSF55874">
    <property type="entry name" value="ATPase domain of HSP90 chaperone/DNA topoisomerase II/histidine kinase"/>
    <property type="match status" value="1"/>
</dbReference>
<dbReference type="InterPro" id="IPR003594">
    <property type="entry name" value="HATPase_dom"/>
</dbReference>
<accession>A0A084IPQ7</accession>
<keyword evidence="7" id="KW-0418">Kinase</keyword>
<protein>
    <recommendedName>
        <fullName evidence="2">histidine kinase</fullName>
        <ecNumber evidence="2">2.7.13.3</ecNumber>
    </recommendedName>
</protein>
<dbReference type="STRING" id="1304275.C41B8_03711"/>
<dbReference type="InterPro" id="IPR005467">
    <property type="entry name" value="His_kinase_dom"/>
</dbReference>
<dbReference type="InterPro" id="IPR011006">
    <property type="entry name" value="CheY-like_superfamily"/>
</dbReference>
<proteinExistence type="predicted"/>
<keyword evidence="3 4" id="KW-0597">Phosphoprotein</keyword>
<evidence type="ECO:0000259" key="5">
    <source>
        <dbReference type="PROSITE" id="PS50109"/>
    </source>
</evidence>
<dbReference type="SUPFAM" id="SSF52172">
    <property type="entry name" value="CheY-like"/>
    <property type="match status" value="1"/>
</dbReference>
<dbReference type="AlphaFoldDB" id="A0A084IPQ7"/>
<dbReference type="EMBL" id="APNK01000003">
    <property type="protein sequence ID" value="KEZ78691.1"/>
    <property type="molecule type" value="Genomic_DNA"/>
</dbReference>
<feature type="domain" description="Response regulatory" evidence="6">
    <location>
        <begin position="9"/>
        <end position="125"/>
    </location>
</feature>
<evidence type="ECO:0000256" key="2">
    <source>
        <dbReference type="ARBA" id="ARBA00012438"/>
    </source>
</evidence>
<dbReference type="PANTHER" id="PTHR43547">
    <property type="entry name" value="TWO-COMPONENT HISTIDINE KINASE"/>
    <property type="match status" value="1"/>
</dbReference>
<organism evidence="7 8">
    <name type="scientific">Salinisphaera hydrothermalis (strain C41B8)</name>
    <dbReference type="NCBI Taxonomy" id="1304275"/>
    <lineage>
        <taxon>Bacteria</taxon>
        <taxon>Pseudomonadati</taxon>
        <taxon>Pseudomonadota</taxon>
        <taxon>Gammaproteobacteria</taxon>
        <taxon>Salinisphaerales</taxon>
        <taxon>Salinisphaeraceae</taxon>
        <taxon>Salinisphaera</taxon>
    </lineage>
</organism>
<comment type="caution">
    <text evidence="7">The sequence shown here is derived from an EMBL/GenBank/DDBJ whole genome shotgun (WGS) entry which is preliminary data.</text>
</comment>
<evidence type="ECO:0000256" key="4">
    <source>
        <dbReference type="PROSITE-ProRule" id="PRU00169"/>
    </source>
</evidence>
<keyword evidence="7" id="KW-0808">Transferase</keyword>
<name>A0A084IPQ7_SALHC</name>
<dbReference type="OrthoDB" id="9802066at2"/>
<dbReference type="Gene3D" id="3.30.565.10">
    <property type="entry name" value="Histidine kinase-like ATPase, C-terminal domain"/>
    <property type="match status" value="1"/>
</dbReference>
<dbReference type="Gene3D" id="3.40.50.2300">
    <property type="match status" value="1"/>
</dbReference>